<name>A0A367ZU68_9BACT</name>
<dbReference type="Gene3D" id="3.40.50.410">
    <property type="entry name" value="von Willebrand factor, type A domain"/>
    <property type="match status" value="1"/>
</dbReference>
<gene>
    <name evidence="3" type="ORF">OZSIB_2266</name>
</gene>
<feature type="region of interest" description="Disordered" evidence="1">
    <location>
        <begin position="296"/>
        <end position="418"/>
    </location>
</feature>
<organism evidence="3 4">
    <name type="scientific">Candidatus Ozemobacter sibiricus</name>
    <dbReference type="NCBI Taxonomy" id="2268124"/>
    <lineage>
        <taxon>Bacteria</taxon>
        <taxon>Candidatus Ozemobacteria</taxon>
        <taxon>Candidatus Ozemobacterales</taxon>
        <taxon>Candidatus Ozemobacteraceae</taxon>
        <taxon>Candidatus Ozemobacter</taxon>
    </lineage>
</organism>
<dbReference type="Pfam" id="PF00092">
    <property type="entry name" value="VWA"/>
    <property type="match status" value="1"/>
</dbReference>
<sequence length="418" mass="44894">MARAARCAGFVRAAILGLIAVALLMGATPAGGQEAGEQPTFRASVVDFPVIAVRVKLLASEALALSPEAFRVSEDGQPIDGFSLASATPRSFLTLLLDRSSSVESVMGDLKRSAARFLTSLPPETRISLMSFGSDTDIHCDHTTDRRTLIEGIKALRPWGGTALYDALHVACEQLYANSDPRDLRTIVLFTDGRDETPALRTQMSIKSLPEVLKLAVRHNIRLITVGMGEEIDRQVLQQMARETGGWASFVPTAKELYDIYQSISQKIRRERHFVIQYLSPRADRDGRPRRVTIEVALPDGSRLSGETTYEPPPSRPGTRPTPAAPAPTAARPPLDEGSTGGGPAPGLDIAPPPLPPPDARPAPPMIGASSATPTIPLYDDRETIRPEPEGDLASLPLVVPPPPPPPPARPAVPKIIE</sequence>
<evidence type="ECO:0000259" key="2">
    <source>
        <dbReference type="PROSITE" id="PS50234"/>
    </source>
</evidence>
<feature type="compositionally biased region" description="Basic and acidic residues" evidence="1">
    <location>
        <begin position="379"/>
        <end position="389"/>
    </location>
</feature>
<dbReference type="SUPFAM" id="SSF53300">
    <property type="entry name" value="vWA-like"/>
    <property type="match status" value="1"/>
</dbReference>
<feature type="domain" description="VWFA" evidence="2">
    <location>
        <begin position="92"/>
        <end position="268"/>
    </location>
</feature>
<reference evidence="3 4" key="1">
    <citation type="submission" date="2018-05" db="EMBL/GenBank/DDBJ databases">
        <title>A metagenomic window into the 2 km-deep terrestrial subsurface aquifer revealed taxonomically and functionally diverse microbial community comprising novel uncultured bacterial lineages.</title>
        <authorList>
            <person name="Kadnikov V.V."/>
            <person name="Mardanov A.V."/>
            <person name="Beletsky A.V."/>
            <person name="Banks D."/>
            <person name="Pimenov N.V."/>
            <person name="Frank Y.A."/>
            <person name="Karnachuk O.V."/>
            <person name="Ravin N.V."/>
        </authorList>
    </citation>
    <scope>NUCLEOTIDE SEQUENCE [LARGE SCALE GENOMIC DNA]</scope>
    <source>
        <strain evidence="3">BY5</strain>
    </source>
</reference>
<proteinExistence type="predicted"/>
<evidence type="ECO:0000313" key="3">
    <source>
        <dbReference type="EMBL" id="RCK81397.1"/>
    </source>
</evidence>
<evidence type="ECO:0000313" key="4">
    <source>
        <dbReference type="Proteomes" id="UP000252355"/>
    </source>
</evidence>
<feature type="compositionally biased region" description="Low complexity" evidence="1">
    <location>
        <begin position="317"/>
        <end position="333"/>
    </location>
</feature>
<dbReference type="PANTHER" id="PTHR45737:SF5">
    <property type="entry name" value="POLY [ADP-RIBOSE] POLYMERASE-RELATED"/>
    <property type="match status" value="1"/>
</dbReference>
<accession>A0A367ZU68</accession>
<dbReference type="PROSITE" id="PS50234">
    <property type="entry name" value="VWFA"/>
    <property type="match status" value="1"/>
</dbReference>
<dbReference type="PANTHER" id="PTHR45737">
    <property type="entry name" value="VON WILLEBRAND FACTOR A DOMAIN-CONTAINING PROTEIN 5A"/>
    <property type="match status" value="1"/>
</dbReference>
<dbReference type="Proteomes" id="UP000252355">
    <property type="component" value="Unassembled WGS sequence"/>
</dbReference>
<dbReference type="SMART" id="SM00327">
    <property type="entry name" value="VWA"/>
    <property type="match status" value="1"/>
</dbReference>
<feature type="compositionally biased region" description="Pro residues" evidence="1">
    <location>
        <begin position="399"/>
        <end position="411"/>
    </location>
</feature>
<comment type="caution">
    <text evidence="3">The sequence shown here is derived from an EMBL/GenBank/DDBJ whole genome shotgun (WGS) entry which is preliminary data.</text>
</comment>
<dbReference type="EMBL" id="QOQW01000002">
    <property type="protein sequence ID" value="RCK81397.1"/>
    <property type="molecule type" value="Genomic_DNA"/>
</dbReference>
<dbReference type="AlphaFoldDB" id="A0A367ZU68"/>
<evidence type="ECO:0000256" key="1">
    <source>
        <dbReference type="SAM" id="MobiDB-lite"/>
    </source>
</evidence>
<dbReference type="InterPro" id="IPR002035">
    <property type="entry name" value="VWF_A"/>
</dbReference>
<dbReference type="InterPro" id="IPR036465">
    <property type="entry name" value="vWFA_dom_sf"/>
</dbReference>
<protein>
    <recommendedName>
        <fullName evidence="2">VWFA domain-containing protein</fullName>
    </recommendedName>
</protein>
<feature type="compositionally biased region" description="Pro residues" evidence="1">
    <location>
        <begin position="351"/>
        <end position="365"/>
    </location>
</feature>